<reference evidence="1" key="1">
    <citation type="submission" date="2019-12" db="EMBL/GenBank/DDBJ databases">
        <authorList>
            <person name="Scholes J."/>
        </authorList>
    </citation>
    <scope>NUCLEOTIDE SEQUENCE</scope>
</reference>
<protein>
    <submittedName>
        <fullName evidence="1">Uncharacterized protein</fullName>
    </submittedName>
</protein>
<dbReference type="AlphaFoldDB" id="A0A9N7MNR5"/>
<dbReference type="Proteomes" id="UP001153555">
    <property type="component" value="Unassembled WGS sequence"/>
</dbReference>
<keyword evidence="2" id="KW-1185">Reference proteome</keyword>
<evidence type="ECO:0000313" key="1">
    <source>
        <dbReference type="EMBL" id="CAA0808815.1"/>
    </source>
</evidence>
<evidence type="ECO:0000313" key="2">
    <source>
        <dbReference type="Proteomes" id="UP001153555"/>
    </source>
</evidence>
<organism evidence="1 2">
    <name type="scientific">Striga hermonthica</name>
    <name type="common">Purple witchweed</name>
    <name type="synonym">Buchnera hermonthica</name>
    <dbReference type="NCBI Taxonomy" id="68872"/>
    <lineage>
        <taxon>Eukaryota</taxon>
        <taxon>Viridiplantae</taxon>
        <taxon>Streptophyta</taxon>
        <taxon>Embryophyta</taxon>
        <taxon>Tracheophyta</taxon>
        <taxon>Spermatophyta</taxon>
        <taxon>Magnoliopsida</taxon>
        <taxon>eudicotyledons</taxon>
        <taxon>Gunneridae</taxon>
        <taxon>Pentapetalae</taxon>
        <taxon>asterids</taxon>
        <taxon>lamiids</taxon>
        <taxon>Lamiales</taxon>
        <taxon>Orobanchaceae</taxon>
        <taxon>Buchnereae</taxon>
        <taxon>Striga</taxon>
    </lineage>
</organism>
<gene>
    <name evidence="1" type="ORF">SHERM_11041</name>
</gene>
<name>A0A9N7MNR5_STRHE</name>
<comment type="caution">
    <text evidence="1">The sequence shown here is derived from an EMBL/GenBank/DDBJ whole genome shotgun (WGS) entry which is preliminary data.</text>
</comment>
<accession>A0A9N7MNR5</accession>
<sequence length="125" mass="14420">MSTTIVSRNRSVRLGSKVNAYGHEDEARREGHHSRHVWMTNSNLNRMVRSLSYRKDRARRRQIYLQTYKLGSGSREECLRYPKLKKMAVKVKNVVVSTLAFMRGGELRPCTSPLAIRASSPTRPM</sequence>
<dbReference type="OrthoDB" id="1931227at2759"/>
<proteinExistence type="predicted"/>
<dbReference type="EMBL" id="CACSLK010003174">
    <property type="protein sequence ID" value="CAA0808815.1"/>
    <property type="molecule type" value="Genomic_DNA"/>
</dbReference>